<feature type="binding site" evidence="6">
    <location>
        <begin position="127"/>
        <end position="131"/>
    </location>
    <ligand>
        <name>NADP(+)</name>
        <dbReference type="ChEBI" id="CHEBI:58349"/>
    </ligand>
</feature>
<dbReference type="EMBL" id="DUFG01000027">
    <property type="protein sequence ID" value="HIH08828.1"/>
    <property type="molecule type" value="Genomic_DNA"/>
</dbReference>
<feature type="binding site" evidence="6">
    <location>
        <position position="104"/>
    </location>
    <ligand>
        <name>shikimate</name>
        <dbReference type="ChEBI" id="CHEBI:36208"/>
    </ligand>
</feature>
<dbReference type="UniPathway" id="UPA00053">
    <property type="reaction ID" value="UER00087"/>
</dbReference>
<feature type="domain" description="Shikimate dehydrogenase substrate binding N-terminal" evidence="8">
    <location>
        <begin position="11"/>
        <end position="91"/>
    </location>
</feature>
<dbReference type="Pfam" id="PF18317">
    <property type="entry name" value="SDH_C"/>
    <property type="match status" value="1"/>
</dbReference>
<dbReference type="SUPFAM" id="SSF51735">
    <property type="entry name" value="NAD(P)-binding Rossmann-fold domains"/>
    <property type="match status" value="1"/>
</dbReference>
<reference evidence="12" key="1">
    <citation type="journal article" date="2020" name="bioRxiv">
        <title>A rank-normalized archaeal taxonomy based on genome phylogeny resolves widespread incomplete and uneven classifications.</title>
        <authorList>
            <person name="Rinke C."/>
            <person name="Chuvochina M."/>
            <person name="Mussig A.J."/>
            <person name="Chaumeil P.-A."/>
            <person name="Waite D.W."/>
            <person name="Whitman W.B."/>
            <person name="Parks D.H."/>
            <person name="Hugenholtz P."/>
        </authorList>
    </citation>
    <scope>NUCLEOTIDE SEQUENCE [LARGE SCALE GENOMIC DNA]</scope>
</reference>
<dbReference type="GO" id="GO:0050661">
    <property type="term" value="F:NADP binding"/>
    <property type="evidence" value="ECO:0007669"/>
    <property type="project" value="InterPro"/>
</dbReference>
<reference evidence="11" key="3">
    <citation type="submission" date="2021-05" db="EMBL/GenBank/DDBJ databases">
        <title>Protein family content uncovers lineage relationships and bacterial pathway maintenance mechanisms in DPANN archaea.</title>
        <authorList>
            <person name="Castelle C.J."/>
            <person name="Meheust R."/>
            <person name="Jaffe A.L."/>
            <person name="Seitz K."/>
            <person name="Gong X."/>
            <person name="Baker B.J."/>
            <person name="Banfield J.F."/>
        </authorList>
    </citation>
    <scope>NUCLEOTIDE SEQUENCE</scope>
    <source>
        <strain evidence="11">RIFCSPHIGHO2_01_FULL_GW2011_AR10_43_9</strain>
    </source>
</reference>
<dbReference type="Pfam" id="PF08501">
    <property type="entry name" value="Shikimate_dh_N"/>
    <property type="match status" value="1"/>
</dbReference>
<organism evidence="10 12">
    <name type="scientific">Candidatus Iainarchaeum sp</name>
    <dbReference type="NCBI Taxonomy" id="3101447"/>
    <lineage>
        <taxon>Archaea</taxon>
        <taxon>Candidatus Iainarchaeota</taxon>
        <taxon>Candidatus Iainarchaeia</taxon>
        <taxon>Candidatus Iainarchaeales</taxon>
        <taxon>Candidatus Iainarchaeaceae</taxon>
        <taxon>Candidatus Iainarchaeum</taxon>
    </lineage>
</organism>
<evidence type="ECO:0000259" key="8">
    <source>
        <dbReference type="Pfam" id="PF08501"/>
    </source>
</evidence>
<comment type="subunit">
    <text evidence="6">Homodimer.</text>
</comment>
<evidence type="ECO:0000256" key="1">
    <source>
        <dbReference type="ARBA" id="ARBA00012962"/>
    </source>
</evidence>
<feature type="binding site" evidence="6">
    <location>
        <begin position="19"/>
        <end position="21"/>
    </location>
    <ligand>
        <name>shikimate</name>
        <dbReference type="ChEBI" id="CHEBI:36208"/>
    </ligand>
</feature>
<dbReference type="GO" id="GO:0008652">
    <property type="term" value="P:amino acid biosynthetic process"/>
    <property type="evidence" value="ECO:0007669"/>
    <property type="project" value="UniProtKB-KW"/>
</dbReference>
<dbReference type="Proteomes" id="UP000683213">
    <property type="component" value="Unassembled WGS sequence"/>
</dbReference>
<feature type="binding site" evidence="6">
    <location>
        <position position="212"/>
    </location>
    <ligand>
        <name>NADP(+)</name>
        <dbReference type="ChEBI" id="CHEBI:58349"/>
    </ligand>
</feature>
<dbReference type="CDD" id="cd01065">
    <property type="entry name" value="NAD_bind_Shikimate_DH"/>
    <property type="match status" value="1"/>
</dbReference>
<dbReference type="GO" id="GO:0009073">
    <property type="term" value="P:aromatic amino acid family biosynthetic process"/>
    <property type="evidence" value="ECO:0007669"/>
    <property type="project" value="UniProtKB-KW"/>
</dbReference>
<dbReference type="SUPFAM" id="SSF53223">
    <property type="entry name" value="Aminoacid dehydrogenase-like, N-terminal domain"/>
    <property type="match status" value="1"/>
</dbReference>
<proteinExistence type="inferred from homology"/>
<evidence type="ECO:0000313" key="12">
    <source>
        <dbReference type="Proteomes" id="UP000577419"/>
    </source>
</evidence>
<dbReference type="AlphaFoldDB" id="A0A7J4ITH9"/>
<dbReference type="GO" id="GO:0009423">
    <property type="term" value="P:chorismate biosynthetic process"/>
    <property type="evidence" value="ECO:0007669"/>
    <property type="project" value="UniProtKB-UniRule"/>
</dbReference>
<comment type="function">
    <text evidence="6">Involved in the biosynthesis of the chorismate, which leads to the biosynthesis of aromatic amino acids. Catalyzes the reversible NADPH linked reduction of 3-dehydroshikimate (DHSA) to yield shikimate (SA).</text>
</comment>
<feature type="binding site" evidence="6">
    <location>
        <position position="89"/>
    </location>
    <ligand>
        <name>shikimate</name>
        <dbReference type="ChEBI" id="CHEBI:36208"/>
    </ligand>
</feature>
<dbReference type="Proteomes" id="UP000577419">
    <property type="component" value="Unassembled WGS sequence"/>
</dbReference>
<dbReference type="GO" id="GO:0004764">
    <property type="term" value="F:shikimate 3-dehydrogenase (NADP+) activity"/>
    <property type="evidence" value="ECO:0007669"/>
    <property type="project" value="UniProtKB-UniRule"/>
</dbReference>
<comment type="caution">
    <text evidence="10">The sequence shown here is derived from an EMBL/GenBank/DDBJ whole genome shotgun (WGS) entry which is preliminary data.</text>
</comment>
<comment type="caution">
    <text evidence="6">Lacks conserved residue(s) required for the propagation of feature annotation.</text>
</comment>
<evidence type="ECO:0000259" key="7">
    <source>
        <dbReference type="Pfam" id="PF01488"/>
    </source>
</evidence>
<dbReference type="InterPro" id="IPR036291">
    <property type="entry name" value="NAD(P)-bd_dom_sf"/>
</dbReference>
<keyword evidence="4 6" id="KW-0560">Oxidoreductase</keyword>
<dbReference type="InterPro" id="IPR022893">
    <property type="entry name" value="Shikimate_DH_fam"/>
</dbReference>
<dbReference type="InterPro" id="IPR013708">
    <property type="entry name" value="Shikimate_DH-bd_N"/>
</dbReference>
<dbReference type="HAMAP" id="MF_00222">
    <property type="entry name" value="Shikimate_DH_AroE"/>
    <property type="match status" value="1"/>
</dbReference>
<sequence>MIDSKTRLFCLIGNPVEHSLSPAMHNAAFKAIGMNAVYLAFSVRNAKHGFNSLKELGFYGGNVTMPLKQNIIGHLDVVDPTAKKIGAVNTIALKNNRYTGFNTDGIGARNALKKVTELDGKNVLLFGAGGAARAISFYLKQEGAELTILDKDFLKAKNLARLVDSKHMNIKKISEVAVDVLINATPVGMKPFQNKMIVSREFLKKEMVVFDIVYEPVETKLLSVAKSVGCTTVNGIEMLLEQGFASFEIFTGYKAPELIMREVVLNAINSRAD</sequence>
<keyword evidence="5 6" id="KW-0057">Aromatic amino acid biosynthesis</keyword>
<dbReference type="InterPro" id="IPR041121">
    <property type="entry name" value="SDH_C"/>
</dbReference>
<reference evidence="11" key="2">
    <citation type="submission" date="2021-03" db="EMBL/GenBank/DDBJ databases">
        <authorList>
            <person name="Jaffe A."/>
        </authorList>
    </citation>
    <scope>NUCLEOTIDE SEQUENCE</scope>
    <source>
        <strain evidence="11">RIFCSPHIGHO2_01_FULL_GW2011_AR10_43_9</strain>
    </source>
</reference>
<dbReference type="PANTHER" id="PTHR21089:SF1">
    <property type="entry name" value="BIFUNCTIONAL 3-DEHYDROQUINATE DEHYDRATASE_SHIKIMATE DEHYDROGENASE, CHLOROPLASTIC"/>
    <property type="match status" value="1"/>
</dbReference>
<feature type="domain" description="Quinate/shikimate 5-dehydrogenase/glutamyl-tRNA reductase" evidence="7">
    <location>
        <begin position="111"/>
        <end position="213"/>
    </location>
</feature>
<name>A0A7J4ITH9_9ARCH</name>
<feature type="binding site" evidence="6">
    <location>
        <position position="235"/>
    </location>
    <ligand>
        <name>NADP(+)</name>
        <dbReference type="ChEBI" id="CHEBI:58349"/>
    </ligand>
</feature>
<dbReference type="PANTHER" id="PTHR21089">
    <property type="entry name" value="SHIKIMATE DEHYDROGENASE"/>
    <property type="match status" value="1"/>
</dbReference>
<evidence type="ECO:0000313" key="10">
    <source>
        <dbReference type="EMBL" id="HIH08828.1"/>
    </source>
</evidence>
<evidence type="ECO:0000256" key="3">
    <source>
        <dbReference type="ARBA" id="ARBA00022857"/>
    </source>
</evidence>
<dbReference type="GO" id="GO:0019632">
    <property type="term" value="P:shikimate metabolic process"/>
    <property type="evidence" value="ECO:0007669"/>
    <property type="project" value="InterPro"/>
</dbReference>
<evidence type="ECO:0000313" key="11">
    <source>
        <dbReference type="EMBL" id="MBS3059404.1"/>
    </source>
</evidence>
<accession>A0A7J4ITH9</accession>
<dbReference type="EC" id="1.1.1.25" evidence="1 6"/>
<feature type="domain" description="SDH C-terminal" evidence="9">
    <location>
        <begin position="235"/>
        <end position="265"/>
    </location>
</feature>
<comment type="similarity">
    <text evidence="6">Belongs to the shikimate dehydrogenase family.</text>
</comment>
<keyword evidence="2 6" id="KW-0028">Amino-acid biosynthesis</keyword>
<gene>
    <name evidence="6" type="primary">aroE</name>
    <name evidence="10" type="ORF">HA237_05680</name>
    <name evidence="11" type="ORF">J4224_03195</name>
</gene>
<dbReference type="Pfam" id="PF01488">
    <property type="entry name" value="Shikimate_DH"/>
    <property type="match status" value="1"/>
</dbReference>
<feature type="binding site" evidence="6">
    <location>
        <position position="64"/>
    </location>
    <ligand>
        <name>shikimate</name>
        <dbReference type="ChEBI" id="CHEBI:36208"/>
    </ligand>
</feature>
<comment type="pathway">
    <text evidence="6">Metabolic intermediate biosynthesis; chorismate biosynthesis; chorismate from D-erythrose 4-phosphate and phosphoenolpyruvate: step 4/7.</text>
</comment>
<dbReference type="Gene3D" id="3.40.50.10860">
    <property type="entry name" value="Leucine Dehydrogenase, chain A, domain 1"/>
    <property type="match status" value="1"/>
</dbReference>
<evidence type="ECO:0000256" key="5">
    <source>
        <dbReference type="ARBA" id="ARBA00023141"/>
    </source>
</evidence>
<keyword evidence="3 6" id="KW-0521">NADP</keyword>
<dbReference type="NCBIfam" id="NF001319">
    <property type="entry name" value="PRK00258.3-3"/>
    <property type="match status" value="1"/>
</dbReference>
<evidence type="ECO:0000256" key="4">
    <source>
        <dbReference type="ARBA" id="ARBA00023002"/>
    </source>
</evidence>
<dbReference type="NCBIfam" id="TIGR00507">
    <property type="entry name" value="aroE"/>
    <property type="match status" value="1"/>
</dbReference>
<feature type="active site" description="Proton acceptor" evidence="6">
    <location>
        <position position="68"/>
    </location>
</feature>
<dbReference type="InterPro" id="IPR046346">
    <property type="entry name" value="Aminoacid_DH-like_N_sf"/>
</dbReference>
<feature type="binding site" evidence="6">
    <location>
        <position position="214"/>
    </location>
    <ligand>
        <name>shikimate</name>
        <dbReference type="ChEBI" id="CHEBI:36208"/>
    </ligand>
</feature>
<dbReference type="Gene3D" id="3.40.50.720">
    <property type="entry name" value="NAD(P)-binding Rossmann-like Domain"/>
    <property type="match status" value="1"/>
</dbReference>
<comment type="catalytic activity">
    <reaction evidence="6">
        <text>shikimate + NADP(+) = 3-dehydroshikimate + NADPH + H(+)</text>
        <dbReference type="Rhea" id="RHEA:17737"/>
        <dbReference type="ChEBI" id="CHEBI:15378"/>
        <dbReference type="ChEBI" id="CHEBI:16630"/>
        <dbReference type="ChEBI" id="CHEBI:36208"/>
        <dbReference type="ChEBI" id="CHEBI:57783"/>
        <dbReference type="ChEBI" id="CHEBI:58349"/>
        <dbReference type="EC" id="1.1.1.25"/>
    </reaction>
</comment>
<evidence type="ECO:0000256" key="6">
    <source>
        <dbReference type="HAMAP-Rule" id="MF_00222"/>
    </source>
</evidence>
<evidence type="ECO:0000256" key="2">
    <source>
        <dbReference type="ARBA" id="ARBA00022605"/>
    </source>
</evidence>
<feature type="binding site" evidence="6">
    <location>
        <position position="242"/>
    </location>
    <ligand>
        <name>shikimate</name>
        <dbReference type="ChEBI" id="CHEBI:36208"/>
    </ligand>
</feature>
<dbReference type="InterPro" id="IPR011342">
    <property type="entry name" value="Shikimate_DH"/>
</dbReference>
<dbReference type="EMBL" id="JAGVWF010000042">
    <property type="protein sequence ID" value="MBS3059404.1"/>
    <property type="molecule type" value="Genomic_DNA"/>
</dbReference>
<evidence type="ECO:0000259" key="9">
    <source>
        <dbReference type="Pfam" id="PF18317"/>
    </source>
</evidence>
<dbReference type="InterPro" id="IPR006151">
    <property type="entry name" value="Shikm_DH/Glu-tRNA_Rdtase"/>
</dbReference>
<protein>
    <recommendedName>
        <fullName evidence="1 6">Shikimate dehydrogenase (NADP(+))</fullName>
        <shortName evidence="6">SDH</shortName>
        <ecNumber evidence="1 6">1.1.1.25</ecNumber>
    </recommendedName>
</protein>